<organism evidence="1 2">
    <name type="scientific">Quillaja saponaria</name>
    <name type="common">Soap bark tree</name>
    <dbReference type="NCBI Taxonomy" id="32244"/>
    <lineage>
        <taxon>Eukaryota</taxon>
        <taxon>Viridiplantae</taxon>
        <taxon>Streptophyta</taxon>
        <taxon>Embryophyta</taxon>
        <taxon>Tracheophyta</taxon>
        <taxon>Spermatophyta</taxon>
        <taxon>Magnoliopsida</taxon>
        <taxon>eudicotyledons</taxon>
        <taxon>Gunneridae</taxon>
        <taxon>Pentapetalae</taxon>
        <taxon>rosids</taxon>
        <taxon>fabids</taxon>
        <taxon>Fabales</taxon>
        <taxon>Quillajaceae</taxon>
        <taxon>Quillaja</taxon>
    </lineage>
</organism>
<evidence type="ECO:0000313" key="2">
    <source>
        <dbReference type="Proteomes" id="UP001163823"/>
    </source>
</evidence>
<dbReference type="Proteomes" id="UP001163823">
    <property type="component" value="Chromosome 8"/>
</dbReference>
<proteinExistence type="predicted"/>
<dbReference type="PANTHER" id="PTHR37610:SF80">
    <property type="entry name" value="RETROTRANSPOSON GAG DOMAIN-CONTAINING PROTEIN"/>
    <property type="match status" value="1"/>
</dbReference>
<dbReference type="PANTHER" id="PTHR37610">
    <property type="entry name" value="CCHC-TYPE DOMAIN-CONTAINING PROTEIN"/>
    <property type="match status" value="1"/>
</dbReference>
<comment type="caution">
    <text evidence="1">The sequence shown here is derived from an EMBL/GenBank/DDBJ whole genome shotgun (WGS) entry which is preliminary data.</text>
</comment>
<dbReference type="EMBL" id="JARAOO010000008">
    <property type="protein sequence ID" value="KAJ7957835.1"/>
    <property type="molecule type" value="Genomic_DNA"/>
</dbReference>
<gene>
    <name evidence="1" type="ORF">O6P43_018651</name>
</gene>
<dbReference type="KEGG" id="qsa:O6P43_018651"/>
<reference evidence="1" key="1">
    <citation type="journal article" date="2023" name="Science">
        <title>Elucidation of the pathway for biosynthesis of saponin adjuvants from the soapbark tree.</title>
        <authorList>
            <person name="Reed J."/>
            <person name="Orme A."/>
            <person name="El-Demerdash A."/>
            <person name="Owen C."/>
            <person name="Martin L.B.B."/>
            <person name="Misra R.C."/>
            <person name="Kikuchi S."/>
            <person name="Rejzek M."/>
            <person name="Martin A.C."/>
            <person name="Harkess A."/>
            <person name="Leebens-Mack J."/>
            <person name="Louveau T."/>
            <person name="Stephenson M.J."/>
            <person name="Osbourn A."/>
        </authorList>
    </citation>
    <scope>NUCLEOTIDE SEQUENCE</scope>
    <source>
        <strain evidence="1">S10</strain>
    </source>
</reference>
<name>A0AAD7LIR2_QUISA</name>
<evidence type="ECO:0000313" key="1">
    <source>
        <dbReference type="EMBL" id="KAJ7957835.1"/>
    </source>
</evidence>
<sequence length="131" mass="15343">MDKSDVVKPITTIVTGSNYNLWVQGMKNFLISRKLWQIVTGDITKPSKENIETDSKFADRLADWDSKNHQIITWICNTSVPSIHIQFTDYETAKEVWDFLANRYRTTGLAHYYQLWTALHHLKAKIQTIRE</sequence>
<dbReference type="AlphaFoldDB" id="A0AAD7LIR2"/>
<dbReference type="Pfam" id="PF14223">
    <property type="entry name" value="Retrotran_gag_2"/>
    <property type="match status" value="1"/>
</dbReference>
<accession>A0AAD7LIR2</accession>
<protein>
    <submittedName>
        <fullName evidence="1">UBN2_3 domain-containing protein</fullName>
    </submittedName>
</protein>
<keyword evidence="2" id="KW-1185">Reference proteome</keyword>